<protein>
    <submittedName>
        <fullName evidence="2">Uncharacterized protein</fullName>
    </submittedName>
</protein>
<dbReference type="EMBL" id="JAJFAZ020000003">
    <property type="protein sequence ID" value="KAI5337940.1"/>
    <property type="molecule type" value="Genomic_DNA"/>
</dbReference>
<reference evidence="2 3" key="1">
    <citation type="journal article" date="2022" name="G3 (Bethesda)">
        <title>Whole-genome sequence and methylome profiling of the almond [Prunus dulcis (Mill.) D.A. Webb] cultivar 'Nonpareil'.</title>
        <authorList>
            <person name="D'Amico-Willman K.M."/>
            <person name="Ouma W.Z."/>
            <person name="Meulia T."/>
            <person name="Sideli G.M."/>
            <person name="Gradziel T.M."/>
            <person name="Fresnedo-Ramirez J."/>
        </authorList>
    </citation>
    <scope>NUCLEOTIDE SEQUENCE [LARGE SCALE GENOMIC DNA]</scope>
    <source>
        <strain evidence="2">Clone GOH B32 T37-40</strain>
    </source>
</reference>
<dbReference type="Proteomes" id="UP001054821">
    <property type="component" value="Chromosome 3"/>
</dbReference>
<evidence type="ECO:0000313" key="2">
    <source>
        <dbReference type="EMBL" id="KAI5337944.1"/>
    </source>
</evidence>
<accession>A0AAD4Z9X5</accession>
<organism evidence="2 3">
    <name type="scientific">Prunus dulcis</name>
    <name type="common">Almond</name>
    <name type="synonym">Amygdalus dulcis</name>
    <dbReference type="NCBI Taxonomy" id="3755"/>
    <lineage>
        <taxon>Eukaryota</taxon>
        <taxon>Viridiplantae</taxon>
        <taxon>Streptophyta</taxon>
        <taxon>Embryophyta</taxon>
        <taxon>Tracheophyta</taxon>
        <taxon>Spermatophyta</taxon>
        <taxon>Magnoliopsida</taxon>
        <taxon>eudicotyledons</taxon>
        <taxon>Gunneridae</taxon>
        <taxon>Pentapetalae</taxon>
        <taxon>rosids</taxon>
        <taxon>fabids</taxon>
        <taxon>Rosales</taxon>
        <taxon>Rosaceae</taxon>
        <taxon>Amygdaloideae</taxon>
        <taxon>Amygdaleae</taxon>
        <taxon>Prunus</taxon>
    </lineage>
</organism>
<dbReference type="AlphaFoldDB" id="A0AAD4Z9X5"/>
<proteinExistence type="predicted"/>
<evidence type="ECO:0000313" key="1">
    <source>
        <dbReference type="EMBL" id="KAI5337940.1"/>
    </source>
</evidence>
<dbReference type="EMBL" id="JAJFAZ020000003">
    <property type="protein sequence ID" value="KAI5337944.1"/>
    <property type="molecule type" value="Genomic_DNA"/>
</dbReference>
<evidence type="ECO:0000313" key="3">
    <source>
        <dbReference type="Proteomes" id="UP001054821"/>
    </source>
</evidence>
<sequence>MTNEWNCSKGIDNLLRGMNSSSAASVFLWQLRADLQDEKIGKDLGTNMVLTEVSLMLKSMKYEVSILQSNTMVKEIDYLVLWEQ</sequence>
<name>A0AAD4Z9X5_PRUDU</name>
<gene>
    <name evidence="1" type="ORF">L3X38_017211</name>
    <name evidence="2" type="ORF">L3X38_017215</name>
</gene>
<keyword evidence="3" id="KW-1185">Reference proteome</keyword>
<comment type="caution">
    <text evidence="2">The sequence shown here is derived from an EMBL/GenBank/DDBJ whole genome shotgun (WGS) entry which is preliminary data.</text>
</comment>